<proteinExistence type="predicted"/>
<protein>
    <recommendedName>
        <fullName evidence="4">Replication-relaxation</fullName>
    </recommendedName>
</protein>
<evidence type="ECO:0008006" key="4">
    <source>
        <dbReference type="Google" id="ProtNLM"/>
    </source>
</evidence>
<dbReference type="Pfam" id="PF13814">
    <property type="entry name" value="Replic_Relax"/>
    <property type="match status" value="1"/>
</dbReference>
<evidence type="ECO:0000313" key="3">
    <source>
        <dbReference type="Proteomes" id="UP000533598"/>
    </source>
</evidence>
<evidence type="ECO:0000256" key="1">
    <source>
        <dbReference type="SAM" id="MobiDB-lite"/>
    </source>
</evidence>
<dbReference type="EMBL" id="JACHMH010000001">
    <property type="protein sequence ID" value="MBB4679459.1"/>
    <property type="molecule type" value="Genomic_DNA"/>
</dbReference>
<dbReference type="Proteomes" id="UP000533598">
    <property type="component" value="Unassembled WGS sequence"/>
</dbReference>
<feature type="compositionally biased region" description="Low complexity" evidence="1">
    <location>
        <begin position="1"/>
        <end position="12"/>
    </location>
</feature>
<feature type="region of interest" description="Disordered" evidence="1">
    <location>
        <begin position="219"/>
        <end position="248"/>
    </location>
</feature>
<keyword evidence="3" id="KW-1185">Reference proteome</keyword>
<evidence type="ECO:0000313" key="2">
    <source>
        <dbReference type="EMBL" id="MBB4679459.1"/>
    </source>
</evidence>
<dbReference type="RefSeq" id="WP_185005208.1">
    <property type="nucleotide sequence ID" value="NZ_BAAAUI010000001.1"/>
</dbReference>
<organism evidence="2 3">
    <name type="scientific">Crossiella cryophila</name>
    <dbReference type="NCBI Taxonomy" id="43355"/>
    <lineage>
        <taxon>Bacteria</taxon>
        <taxon>Bacillati</taxon>
        <taxon>Actinomycetota</taxon>
        <taxon>Actinomycetes</taxon>
        <taxon>Pseudonocardiales</taxon>
        <taxon>Pseudonocardiaceae</taxon>
        <taxon>Crossiella</taxon>
    </lineage>
</organism>
<comment type="caution">
    <text evidence="2">The sequence shown here is derived from an EMBL/GenBank/DDBJ whole genome shotgun (WGS) entry which is preliminary data.</text>
</comment>
<dbReference type="AlphaFoldDB" id="A0A7W7CH85"/>
<accession>A0A7W7CH85</accession>
<dbReference type="InterPro" id="IPR025855">
    <property type="entry name" value="Replic_Relax"/>
</dbReference>
<sequence length="326" mass="35874">MQHPTRPTAASEPPRRRAPRPARPAPLDPITLWSRLTDRDRTILRLLDAHQVLTTEQLAALAGFPTLDRAQRRLLALYCTHVLDRFRHPRPDGSMTSWRYALGPAGAAILAAMRGTEPPRPATLRTRLLRLAAHPALNHLLGVNGLFADLASYSADHPGETLAGWLGERHAARACGNLARPDGLGVWQHGQGRVVFLLEYDTGTENLGQVQAKLDGYRDLAQSGGPQLPPARAEDPADDTEPQNADRRTPGSFWVLLRFHSAARETHLRQRAQAQPALIQPTPGTARWAVATTHAELAEAHSPAGPIWLPLNTFGRRPLRALHLHH</sequence>
<gene>
    <name evidence="2" type="ORF">HNR67_005577</name>
</gene>
<feature type="region of interest" description="Disordered" evidence="1">
    <location>
        <begin position="1"/>
        <end position="29"/>
    </location>
</feature>
<reference evidence="2 3" key="1">
    <citation type="submission" date="2020-08" db="EMBL/GenBank/DDBJ databases">
        <title>Sequencing the genomes of 1000 actinobacteria strains.</title>
        <authorList>
            <person name="Klenk H.-P."/>
        </authorList>
    </citation>
    <scope>NUCLEOTIDE SEQUENCE [LARGE SCALE GENOMIC DNA]</scope>
    <source>
        <strain evidence="2 3">DSM 44230</strain>
    </source>
</reference>
<name>A0A7W7CH85_9PSEU</name>